<dbReference type="KEGG" id="nmv:NITMOv2_1744"/>
<dbReference type="AlphaFoldDB" id="A0A0K2GBB5"/>
<dbReference type="InterPro" id="IPR056412">
    <property type="entry name" value="Ig_CycH"/>
</dbReference>
<protein>
    <recommendedName>
        <fullName evidence="1">Cytochrome c-type biogenesis protein H Ig-like domain-containing protein</fullName>
    </recommendedName>
</protein>
<proteinExistence type="predicted"/>
<dbReference type="STRING" id="42253.NITMOv2_1744"/>
<sequence length="150" mass="15472">MAGLSGRAVGMAGGIIALAALATWLGLAHSCDPAQGSGVIAGQVTIAPSLADQVRPTDVLFVIVRRPQGPPRPIAAKRIDSPKFPVSYEITNADVMVQGAELRGMVDVVARLDRDGQAGPAQPGDLEGKYAKNPTLAGGRDIDIVIDSVH</sequence>
<dbReference type="EMBL" id="CP011801">
    <property type="protein sequence ID" value="ALA58164.1"/>
    <property type="molecule type" value="Genomic_DNA"/>
</dbReference>
<organism evidence="2 3">
    <name type="scientific">Nitrospira moscoviensis</name>
    <dbReference type="NCBI Taxonomy" id="42253"/>
    <lineage>
        <taxon>Bacteria</taxon>
        <taxon>Pseudomonadati</taxon>
        <taxon>Nitrospirota</taxon>
        <taxon>Nitrospiria</taxon>
        <taxon>Nitrospirales</taxon>
        <taxon>Nitrospiraceae</taxon>
        <taxon>Nitrospira</taxon>
    </lineage>
</organism>
<evidence type="ECO:0000259" key="1">
    <source>
        <dbReference type="Pfam" id="PF23892"/>
    </source>
</evidence>
<gene>
    <name evidence="2" type="ORF">NITMOv2_1744</name>
</gene>
<dbReference type="Pfam" id="PF23892">
    <property type="entry name" value="Ig_CycH"/>
    <property type="match status" value="1"/>
</dbReference>
<accession>A0A0K2GBB5</accession>
<name>A0A0K2GBB5_NITMO</name>
<feature type="domain" description="Cytochrome c-type biogenesis protein H Ig-like" evidence="1">
    <location>
        <begin position="41"/>
        <end position="147"/>
    </location>
</feature>
<dbReference type="PATRIC" id="fig|42253.5.peg.1715"/>
<reference evidence="2 3" key="1">
    <citation type="journal article" date="2015" name="Proc. Natl. Acad. Sci. U.S.A.">
        <title>Expanded metabolic versatility of ubiquitous nitrite-oxidizing bacteria from the genus Nitrospira.</title>
        <authorList>
            <person name="Koch H."/>
            <person name="Lucker S."/>
            <person name="Albertsen M."/>
            <person name="Kitzinger K."/>
            <person name="Herbold C."/>
            <person name="Spieck E."/>
            <person name="Nielsen P.H."/>
            <person name="Wagner M."/>
            <person name="Daims H."/>
        </authorList>
    </citation>
    <scope>NUCLEOTIDE SEQUENCE [LARGE SCALE GENOMIC DNA]</scope>
    <source>
        <strain evidence="2 3">NSP M-1</strain>
    </source>
</reference>
<evidence type="ECO:0000313" key="3">
    <source>
        <dbReference type="Proteomes" id="UP000069205"/>
    </source>
</evidence>
<dbReference type="OrthoDB" id="9776053at2"/>
<dbReference type="RefSeq" id="WP_053379364.1">
    <property type="nucleotide sequence ID" value="NZ_CP011801.1"/>
</dbReference>
<dbReference type="Proteomes" id="UP000069205">
    <property type="component" value="Chromosome"/>
</dbReference>
<keyword evidence="3" id="KW-1185">Reference proteome</keyword>
<evidence type="ECO:0000313" key="2">
    <source>
        <dbReference type="EMBL" id="ALA58164.1"/>
    </source>
</evidence>